<dbReference type="Proteomes" id="UP001500752">
    <property type="component" value="Unassembled WGS sequence"/>
</dbReference>
<organism evidence="2 3">
    <name type="scientific">Arthrobacter ginkgonis</name>
    <dbReference type="NCBI Taxonomy" id="1630594"/>
    <lineage>
        <taxon>Bacteria</taxon>
        <taxon>Bacillati</taxon>
        <taxon>Actinomycetota</taxon>
        <taxon>Actinomycetes</taxon>
        <taxon>Micrococcales</taxon>
        <taxon>Micrococcaceae</taxon>
        <taxon>Arthrobacter</taxon>
    </lineage>
</organism>
<dbReference type="InterPro" id="IPR011335">
    <property type="entry name" value="Restrct_endonuc-II-like"/>
</dbReference>
<reference evidence="3" key="1">
    <citation type="journal article" date="2019" name="Int. J. Syst. Evol. Microbiol.">
        <title>The Global Catalogue of Microorganisms (GCM) 10K type strain sequencing project: providing services to taxonomists for standard genome sequencing and annotation.</title>
        <authorList>
            <consortium name="The Broad Institute Genomics Platform"/>
            <consortium name="The Broad Institute Genome Sequencing Center for Infectious Disease"/>
            <person name="Wu L."/>
            <person name="Ma J."/>
        </authorList>
    </citation>
    <scope>NUCLEOTIDE SEQUENCE [LARGE SCALE GENOMIC DNA]</scope>
    <source>
        <strain evidence="3">JCM 30742</strain>
    </source>
</reference>
<dbReference type="InterPro" id="IPR007569">
    <property type="entry name" value="DUF559"/>
</dbReference>
<feature type="domain" description="DUF559" evidence="1">
    <location>
        <begin position="174"/>
        <end position="266"/>
    </location>
</feature>
<dbReference type="Gene3D" id="3.40.960.10">
    <property type="entry name" value="VSR Endonuclease"/>
    <property type="match status" value="1"/>
</dbReference>
<proteinExistence type="predicted"/>
<protein>
    <recommendedName>
        <fullName evidence="1">DUF559 domain-containing protein</fullName>
    </recommendedName>
</protein>
<keyword evidence="3" id="KW-1185">Reference proteome</keyword>
<evidence type="ECO:0000313" key="2">
    <source>
        <dbReference type="EMBL" id="GAA3691883.1"/>
    </source>
</evidence>
<name>A0ABP7CJJ1_9MICC</name>
<evidence type="ECO:0000259" key="1">
    <source>
        <dbReference type="Pfam" id="PF04480"/>
    </source>
</evidence>
<accession>A0ABP7CJJ1</accession>
<gene>
    <name evidence="2" type="ORF">GCM10023081_31710</name>
</gene>
<dbReference type="Pfam" id="PF04480">
    <property type="entry name" value="DUF559"/>
    <property type="match status" value="1"/>
</dbReference>
<evidence type="ECO:0000313" key="3">
    <source>
        <dbReference type="Proteomes" id="UP001500752"/>
    </source>
</evidence>
<sequence length="283" mass="30968">MDIETFLGQRGGIARVGALSRAGFGRREIQRALSHGLTRPGHGLVALQEHRRDFREALLLGGRLTCISAAAFHGLWPNDPPERIHVCCDHGRASGAVVHRSRRFAPHPHVPVVAVGDVVLHALGCLPKPEAIALAESALRRGARRSDLEAALTAQRLRPLLELLNQARTTADSYPEVRARLLLQEHGIPFREQVFIPGIGRVDFLVCGCLILEIDGFAYHSSREAKARDDARDNEAACLGLSVLRFLPEYVLYRPEQLIAAVRRTLSVRGFGDAAEFLPASAG</sequence>
<dbReference type="EMBL" id="BAABEO010000020">
    <property type="protein sequence ID" value="GAA3691883.1"/>
    <property type="molecule type" value="Genomic_DNA"/>
</dbReference>
<dbReference type="SUPFAM" id="SSF52980">
    <property type="entry name" value="Restriction endonuclease-like"/>
    <property type="match status" value="1"/>
</dbReference>
<comment type="caution">
    <text evidence="2">The sequence shown here is derived from an EMBL/GenBank/DDBJ whole genome shotgun (WGS) entry which is preliminary data.</text>
</comment>